<keyword evidence="2" id="KW-1185">Reference proteome</keyword>
<gene>
    <name evidence="1" type="ORF">VNO77_02435</name>
</gene>
<protein>
    <submittedName>
        <fullName evidence="1">Uncharacterized protein</fullName>
    </submittedName>
</protein>
<name>A0AAN9MYA3_CANGL</name>
<evidence type="ECO:0000313" key="1">
    <source>
        <dbReference type="EMBL" id="KAK7360442.1"/>
    </source>
</evidence>
<comment type="caution">
    <text evidence="1">The sequence shown here is derived from an EMBL/GenBank/DDBJ whole genome shotgun (WGS) entry which is preliminary data.</text>
</comment>
<reference evidence="1 2" key="1">
    <citation type="submission" date="2024-01" db="EMBL/GenBank/DDBJ databases">
        <title>The genomes of 5 underutilized Papilionoideae crops provide insights into root nodulation and disease resistanc.</title>
        <authorList>
            <person name="Jiang F."/>
        </authorList>
    </citation>
    <scope>NUCLEOTIDE SEQUENCE [LARGE SCALE GENOMIC DNA]</scope>
    <source>
        <strain evidence="1">LVBAO_FW01</strain>
        <tissue evidence="1">Leaves</tissue>
    </source>
</reference>
<evidence type="ECO:0000313" key="2">
    <source>
        <dbReference type="Proteomes" id="UP001367508"/>
    </source>
</evidence>
<organism evidence="1 2">
    <name type="scientific">Canavalia gladiata</name>
    <name type="common">Sword bean</name>
    <name type="synonym">Dolichos gladiatus</name>
    <dbReference type="NCBI Taxonomy" id="3824"/>
    <lineage>
        <taxon>Eukaryota</taxon>
        <taxon>Viridiplantae</taxon>
        <taxon>Streptophyta</taxon>
        <taxon>Embryophyta</taxon>
        <taxon>Tracheophyta</taxon>
        <taxon>Spermatophyta</taxon>
        <taxon>Magnoliopsida</taxon>
        <taxon>eudicotyledons</taxon>
        <taxon>Gunneridae</taxon>
        <taxon>Pentapetalae</taxon>
        <taxon>rosids</taxon>
        <taxon>fabids</taxon>
        <taxon>Fabales</taxon>
        <taxon>Fabaceae</taxon>
        <taxon>Papilionoideae</taxon>
        <taxon>50 kb inversion clade</taxon>
        <taxon>NPAAA clade</taxon>
        <taxon>indigoferoid/millettioid clade</taxon>
        <taxon>Phaseoleae</taxon>
        <taxon>Canavalia</taxon>
    </lineage>
</organism>
<sequence length="343" mass="39404">MLRIMQQREMEAHNFLEEGALFVGLKAKPPCYFLALWHRILYKVKAFSTVFRRHSFLPLRPPRLWRNLGLGGRLGFDSEPSGIAGSLAQQQEGPLVQQIICIRAETHKIPSRDQSKPAACIWLNLRESLIRISPYDLTLCSAFGQYNMDRTLYLLIALNSTLQPQDWSRTKPVRGKVLSREASSIYLKRRLEIKEFGVTFVMVSGRLQQQSVGQYSNLWGNIAGSKVLEPYYQNCCSGKPNLKLCRTLFLGQFMSRSILVRKYNRSRFYIPKVSRLDRKQIGQKKFRKGALKNWLETIDDLLSQQQNQFYGLNPDCRSATTADVTRKWKVGTPNASNSESYAP</sequence>
<proteinExistence type="predicted"/>
<dbReference type="AlphaFoldDB" id="A0AAN9MYA3"/>
<accession>A0AAN9MYA3</accession>
<dbReference type="Proteomes" id="UP001367508">
    <property type="component" value="Unassembled WGS sequence"/>
</dbReference>
<dbReference type="EMBL" id="JAYMYQ010000001">
    <property type="protein sequence ID" value="KAK7360442.1"/>
    <property type="molecule type" value="Genomic_DNA"/>
</dbReference>